<accession>A0ABM8C771</accession>
<dbReference type="Gene3D" id="3.30.420.10">
    <property type="entry name" value="Ribonuclease H-like superfamily/Ribonuclease H"/>
    <property type="match status" value="1"/>
</dbReference>
<dbReference type="EMBL" id="AP026966">
    <property type="protein sequence ID" value="BDT59107.1"/>
    <property type="molecule type" value="Genomic_DNA"/>
</dbReference>
<dbReference type="PROSITE" id="PS50994">
    <property type="entry name" value="INTEGRASE"/>
    <property type="match status" value="1"/>
</dbReference>
<dbReference type="Pfam" id="PF13333">
    <property type="entry name" value="rve_2"/>
    <property type="match status" value="1"/>
</dbReference>
<dbReference type="InterPro" id="IPR001584">
    <property type="entry name" value="Integrase_cat-core"/>
</dbReference>
<dbReference type="SUPFAM" id="SSF53098">
    <property type="entry name" value="Ribonuclease H-like"/>
    <property type="match status" value="1"/>
</dbReference>
<dbReference type="InterPro" id="IPR036397">
    <property type="entry name" value="RNaseH_sf"/>
</dbReference>
<dbReference type="InterPro" id="IPR050900">
    <property type="entry name" value="Transposase_IS3/IS150/IS904"/>
</dbReference>
<protein>
    <recommendedName>
        <fullName evidence="1">Integrase catalytic domain-containing protein</fullName>
    </recommendedName>
</protein>
<name>A0ABM8C771_9BURK</name>
<gene>
    <name evidence="2" type="ORF">MasN3_26010</name>
</gene>
<organism evidence="2 3">
    <name type="scientific">Massilia varians</name>
    <dbReference type="NCBI Taxonomy" id="457921"/>
    <lineage>
        <taxon>Bacteria</taxon>
        <taxon>Pseudomonadati</taxon>
        <taxon>Pseudomonadota</taxon>
        <taxon>Betaproteobacteria</taxon>
        <taxon>Burkholderiales</taxon>
        <taxon>Oxalobacteraceae</taxon>
        <taxon>Telluria group</taxon>
        <taxon>Massilia</taxon>
    </lineage>
</organism>
<keyword evidence="3" id="KW-1185">Reference proteome</keyword>
<evidence type="ECO:0000259" key="1">
    <source>
        <dbReference type="PROSITE" id="PS50994"/>
    </source>
</evidence>
<evidence type="ECO:0000313" key="2">
    <source>
        <dbReference type="EMBL" id="BDT59107.1"/>
    </source>
</evidence>
<evidence type="ECO:0000313" key="3">
    <source>
        <dbReference type="Proteomes" id="UP001163336"/>
    </source>
</evidence>
<dbReference type="PANTHER" id="PTHR46889">
    <property type="entry name" value="TRANSPOSASE INSF FOR INSERTION SEQUENCE IS3B-RELATED"/>
    <property type="match status" value="1"/>
</dbReference>
<sequence length="101" mass="12303">MHSDQGSQFSSCDWRDFLESHNLVQSMSRRGNCHVNAVAESFFQLLKRERVRRKVYATRDEARQDIFDYIEMFYNPKRRHSFNERLSPVEFEKQHFLRLQS</sequence>
<feature type="domain" description="Integrase catalytic" evidence="1">
    <location>
        <begin position="1"/>
        <end position="96"/>
    </location>
</feature>
<proteinExistence type="predicted"/>
<dbReference type="InterPro" id="IPR012337">
    <property type="entry name" value="RNaseH-like_sf"/>
</dbReference>
<dbReference type="Proteomes" id="UP001163336">
    <property type="component" value="Chromosome"/>
</dbReference>
<reference evidence="2" key="1">
    <citation type="submission" date="2022-11" db="EMBL/GenBank/DDBJ databases">
        <title>Isolation and characterization of PLA-degrading bacterium Massilia sp. from Antarctic soil.</title>
        <authorList>
            <person name="Sato K."/>
            <person name="Gomez-Fuentes C."/>
            <person name="Ahmad S.A."/>
            <person name="Zulkharnain A."/>
        </authorList>
    </citation>
    <scope>NUCLEOTIDE SEQUENCE</scope>
    <source>
        <strain evidence="2">N-3</strain>
    </source>
</reference>
<dbReference type="PANTHER" id="PTHR46889:SF4">
    <property type="entry name" value="TRANSPOSASE INSO FOR INSERTION SEQUENCE ELEMENT IS911B-RELATED"/>
    <property type="match status" value="1"/>
</dbReference>